<dbReference type="EMBL" id="SRLE01000002">
    <property type="protein sequence ID" value="TGD75727.1"/>
    <property type="molecule type" value="Genomic_DNA"/>
</dbReference>
<proteinExistence type="predicted"/>
<comment type="caution">
    <text evidence="1">The sequence shown here is derived from an EMBL/GenBank/DDBJ whole genome shotgun (WGS) entry which is preliminary data.</text>
</comment>
<evidence type="ECO:0000313" key="2">
    <source>
        <dbReference type="Proteomes" id="UP000298050"/>
    </source>
</evidence>
<organism evidence="1 2">
    <name type="scientific">Mangrovimicrobium sediminis</name>
    <dbReference type="NCBI Taxonomy" id="2562682"/>
    <lineage>
        <taxon>Bacteria</taxon>
        <taxon>Pseudomonadati</taxon>
        <taxon>Pseudomonadota</taxon>
        <taxon>Gammaproteobacteria</taxon>
        <taxon>Cellvibrionales</taxon>
        <taxon>Halieaceae</taxon>
        <taxon>Mangrovimicrobium</taxon>
    </lineage>
</organism>
<name>A0A4Z0M8M3_9GAMM</name>
<dbReference type="Proteomes" id="UP000298050">
    <property type="component" value="Unassembled WGS sequence"/>
</dbReference>
<dbReference type="InterPro" id="IPR021747">
    <property type="entry name" value="DUF3313"/>
</dbReference>
<protein>
    <submittedName>
        <fullName evidence="1">DUF3313 family protein</fullName>
    </submittedName>
</protein>
<accession>A0A4Z0M8M3</accession>
<keyword evidence="2" id="KW-1185">Reference proteome</keyword>
<dbReference type="AlphaFoldDB" id="A0A4Z0M8M3"/>
<dbReference type="Pfam" id="PF11769">
    <property type="entry name" value="DUF3313"/>
    <property type="match status" value="1"/>
</dbReference>
<dbReference type="OrthoDB" id="7513489at2"/>
<gene>
    <name evidence="1" type="ORF">E4634_02280</name>
</gene>
<reference evidence="1 2" key="1">
    <citation type="submission" date="2019-04" db="EMBL/GenBank/DDBJ databases">
        <title>Taxonomy of novel Haliea sp. from mangrove soil of West Coast of India.</title>
        <authorList>
            <person name="Verma A."/>
            <person name="Kumar P."/>
            <person name="Krishnamurthi S."/>
        </authorList>
    </citation>
    <scope>NUCLEOTIDE SEQUENCE [LARGE SCALE GENOMIC DNA]</scope>
    <source>
        <strain evidence="1 2">SAOS-164</strain>
    </source>
</reference>
<evidence type="ECO:0000313" key="1">
    <source>
        <dbReference type="EMBL" id="TGD75727.1"/>
    </source>
</evidence>
<sequence length="265" mass="29441">MNCPMPSPRCAGRIRIPRCMSVVVTTARLPTPRHWHEVITTMNKPFRTTLLALLLGAITACTTTEPPAQTHDGLVLQPDTRFQFVYLLPDAELDAYTTFGLADCSVAFRKNWLRDQNSSRLDLGSRVTQKDVDRIKDALGAMCTEQMREALQAPPPYTLVDEFEEGEAVLIIRPAIINLDINAPDTMSAGRSRSYTTSAGEMTLVIELLDGTTGQVLARVADRRRGSDFGTMQWTNSVTNRADANRALKRWAGMMREGLDKVVGR</sequence>